<dbReference type="RefSeq" id="WP_014559511.1">
    <property type="nucleotide sequence ID" value="NC_017464.1"/>
</dbReference>
<dbReference type="PANTHER" id="PTHR13767">
    <property type="entry name" value="TRNA-PSEUDOURIDINE SYNTHASE"/>
    <property type="match status" value="1"/>
</dbReference>
<proteinExistence type="inferred from homology"/>
<dbReference type="SUPFAM" id="SSF55120">
    <property type="entry name" value="Pseudouridine synthase"/>
    <property type="match status" value="1"/>
</dbReference>
<dbReference type="GO" id="GO:1990481">
    <property type="term" value="P:mRNA pseudouridine synthesis"/>
    <property type="evidence" value="ECO:0007669"/>
    <property type="project" value="TreeGrafter"/>
</dbReference>
<comment type="similarity">
    <text evidence="2 5">Belongs to the pseudouridine synthase TruB family. Type 1 subfamily.</text>
</comment>
<evidence type="ECO:0000256" key="4">
    <source>
        <dbReference type="ARBA" id="ARBA00023235"/>
    </source>
</evidence>
<dbReference type="KEGG" id="ial:IALB_0641"/>
<dbReference type="PATRIC" id="fig|945713.3.peg.642"/>
<dbReference type="Gene3D" id="3.30.2350.10">
    <property type="entry name" value="Pseudouridine synthase"/>
    <property type="match status" value="1"/>
</dbReference>
<feature type="domain" description="Pseudouridine synthase II N-terminal" evidence="6">
    <location>
        <begin position="38"/>
        <end position="186"/>
    </location>
</feature>
<organism evidence="7 8">
    <name type="scientific">Ignavibacterium album (strain DSM 19864 / JCM 16511 / NBRC 101810 / Mat9-16)</name>
    <dbReference type="NCBI Taxonomy" id="945713"/>
    <lineage>
        <taxon>Bacteria</taxon>
        <taxon>Pseudomonadati</taxon>
        <taxon>Ignavibacteriota</taxon>
        <taxon>Ignavibacteria</taxon>
        <taxon>Ignavibacteriales</taxon>
        <taxon>Ignavibacteriaceae</taxon>
        <taxon>Ignavibacterium</taxon>
    </lineage>
</organism>
<dbReference type="AlphaFoldDB" id="I0AH96"/>
<dbReference type="Proteomes" id="UP000007394">
    <property type="component" value="Chromosome"/>
</dbReference>
<dbReference type="InterPro" id="IPR020103">
    <property type="entry name" value="PsdUridine_synth_cat_dom_sf"/>
</dbReference>
<evidence type="ECO:0000256" key="5">
    <source>
        <dbReference type="HAMAP-Rule" id="MF_01080"/>
    </source>
</evidence>
<evidence type="ECO:0000313" key="8">
    <source>
        <dbReference type="Proteomes" id="UP000007394"/>
    </source>
</evidence>
<protein>
    <recommendedName>
        <fullName evidence="5">tRNA pseudouridine synthase B</fullName>
        <ecNumber evidence="5">5.4.99.25</ecNumber>
    </recommendedName>
    <alternativeName>
        <fullName evidence="5">tRNA pseudouridine(55) synthase</fullName>
        <shortName evidence="5">Psi55 synthase</shortName>
    </alternativeName>
    <alternativeName>
        <fullName evidence="5">tRNA pseudouridylate synthase</fullName>
    </alternativeName>
    <alternativeName>
        <fullName evidence="5">tRNA-uridine isomerase</fullName>
    </alternativeName>
</protein>
<dbReference type="EC" id="5.4.99.25" evidence="5"/>
<dbReference type="PANTHER" id="PTHR13767:SF2">
    <property type="entry name" value="PSEUDOURIDYLATE SYNTHASE TRUB1"/>
    <property type="match status" value="1"/>
</dbReference>
<dbReference type="HOGENOM" id="CLU_032087_2_0_10"/>
<dbReference type="InterPro" id="IPR002501">
    <property type="entry name" value="PsdUridine_synth_N"/>
</dbReference>
<dbReference type="STRING" id="945713.IALB_0641"/>
<reference evidence="7 8" key="1">
    <citation type="journal article" date="2012" name="Front. Microbiol.">
        <title>Complete genome of Ignavibacterium album, a metabolically versatile, flagellated, facultative anaerobe from the phylum Chlorobi.</title>
        <authorList>
            <person name="Liu Z."/>
            <person name="Frigaard N.-U."/>
            <person name="Vogl K."/>
            <person name="Iino T."/>
            <person name="Ohkuma M."/>
            <person name="Overmann J."/>
            <person name="Bryant D.A."/>
        </authorList>
    </citation>
    <scope>NUCLEOTIDE SEQUENCE [LARGE SCALE GENOMIC DNA]</scope>
    <source>
        <strain evidence="8">DSM 19864 / JCM 16511 / NBRC 101810 / Mat9-16</strain>
    </source>
</reference>
<dbReference type="GO" id="GO:0031119">
    <property type="term" value="P:tRNA pseudouridine synthesis"/>
    <property type="evidence" value="ECO:0007669"/>
    <property type="project" value="UniProtKB-UniRule"/>
</dbReference>
<evidence type="ECO:0000256" key="2">
    <source>
        <dbReference type="ARBA" id="ARBA00005642"/>
    </source>
</evidence>
<evidence type="ECO:0000256" key="1">
    <source>
        <dbReference type="ARBA" id="ARBA00000385"/>
    </source>
</evidence>
<comment type="function">
    <text evidence="5">Responsible for synthesis of pseudouridine from uracil-55 in the psi GC loop of transfer RNAs.</text>
</comment>
<dbReference type="OrthoDB" id="9802309at2"/>
<dbReference type="eggNOG" id="COG0130">
    <property type="taxonomic scope" value="Bacteria"/>
</dbReference>
<dbReference type="CDD" id="cd02573">
    <property type="entry name" value="PseudoU_synth_EcTruB"/>
    <property type="match status" value="1"/>
</dbReference>
<dbReference type="NCBIfam" id="TIGR00431">
    <property type="entry name" value="TruB"/>
    <property type="match status" value="1"/>
</dbReference>
<dbReference type="GO" id="GO:0160148">
    <property type="term" value="F:tRNA pseudouridine(55) synthase activity"/>
    <property type="evidence" value="ECO:0007669"/>
    <property type="project" value="UniProtKB-EC"/>
</dbReference>
<accession>I0AH96</accession>
<dbReference type="EMBL" id="CP003418">
    <property type="protein sequence ID" value="AFH48353.1"/>
    <property type="molecule type" value="Genomic_DNA"/>
</dbReference>
<dbReference type="InterPro" id="IPR014780">
    <property type="entry name" value="tRNA_psdUridine_synth_TruB"/>
</dbReference>
<keyword evidence="8" id="KW-1185">Reference proteome</keyword>
<feature type="active site" description="Nucleophile" evidence="5">
    <location>
        <position position="53"/>
    </location>
</feature>
<keyword evidence="3 5" id="KW-0819">tRNA processing</keyword>
<evidence type="ECO:0000256" key="3">
    <source>
        <dbReference type="ARBA" id="ARBA00022694"/>
    </source>
</evidence>
<dbReference type="Pfam" id="PF01509">
    <property type="entry name" value="TruB_N"/>
    <property type="match status" value="1"/>
</dbReference>
<evidence type="ECO:0000313" key="7">
    <source>
        <dbReference type="EMBL" id="AFH48353.1"/>
    </source>
</evidence>
<keyword evidence="4 5" id="KW-0413">Isomerase</keyword>
<sequence length="241" mass="27249">MITNKTTNRAHPDFQSGEVILIDKPAFWSSFKVVHKVRKAIGVKKVGHAGTLDPFATGLIILCTGNKTKEITRYQDLKKTYTGVITLGKSSDSMDTETEIKNYPIPEDLTEEKILNTSKIFVGEIEQIPPMYSAVKKAGKSLYAYARKGKTVEREPRKVTVYKFDIEKISLPEIHFTIECSKGTYIRVIADDFGKVLGTRAMLTSLRRTAIGEHKVEDAFQVNEFIEKFDLKNNINREVLN</sequence>
<dbReference type="GO" id="GO:0003723">
    <property type="term" value="F:RNA binding"/>
    <property type="evidence" value="ECO:0007669"/>
    <property type="project" value="InterPro"/>
</dbReference>
<dbReference type="HAMAP" id="MF_01080">
    <property type="entry name" value="TruB_bact"/>
    <property type="match status" value="1"/>
</dbReference>
<gene>
    <name evidence="5 7" type="primary">truB</name>
    <name evidence="7" type="ordered locus">IALB_0641</name>
</gene>
<evidence type="ECO:0000259" key="6">
    <source>
        <dbReference type="Pfam" id="PF01509"/>
    </source>
</evidence>
<name>I0AH96_IGNAJ</name>
<comment type="catalytic activity">
    <reaction evidence="1 5">
        <text>uridine(55) in tRNA = pseudouridine(55) in tRNA</text>
        <dbReference type="Rhea" id="RHEA:42532"/>
        <dbReference type="Rhea" id="RHEA-COMP:10101"/>
        <dbReference type="Rhea" id="RHEA-COMP:10102"/>
        <dbReference type="ChEBI" id="CHEBI:65314"/>
        <dbReference type="ChEBI" id="CHEBI:65315"/>
        <dbReference type="EC" id="5.4.99.25"/>
    </reaction>
</comment>